<feature type="transmembrane region" description="Helical" evidence="7">
    <location>
        <begin position="51"/>
        <end position="75"/>
    </location>
</feature>
<feature type="transmembrane region" description="Helical" evidence="7">
    <location>
        <begin position="175"/>
        <end position="196"/>
    </location>
</feature>
<proteinExistence type="predicted"/>
<dbReference type="Gene3D" id="1.20.1250.20">
    <property type="entry name" value="MFS general substrate transporter like domains"/>
    <property type="match status" value="1"/>
</dbReference>
<evidence type="ECO:0000256" key="7">
    <source>
        <dbReference type="SAM" id="Phobius"/>
    </source>
</evidence>
<accession>A0A372ZS23</accession>
<feature type="transmembrane region" description="Helical" evidence="7">
    <location>
        <begin position="20"/>
        <end position="45"/>
    </location>
</feature>
<feature type="transmembrane region" description="Helical" evidence="7">
    <location>
        <begin position="82"/>
        <end position="99"/>
    </location>
</feature>
<feature type="transmembrane region" description="Helical" evidence="7">
    <location>
        <begin position="105"/>
        <end position="124"/>
    </location>
</feature>
<reference evidence="8 9" key="1">
    <citation type="submission" date="2018-08" db="EMBL/GenBank/DDBJ databases">
        <title>Diversity &amp; Physiological Properties of Lignin-Decomposing Actinobacteria from Soil.</title>
        <authorList>
            <person name="Roh S.G."/>
            <person name="Kim S.B."/>
        </authorList>
    </citation>
    <scope>NUCLEOTIDE SEQUENCE [LARGE SCALE GENOMIC DNA]</scope>
    <source>
        <strain evidence="8 9">MMS17-GH009</strain>
    </source>
</reference>
<comment type="subcellular location">
    <subcellularLocation>
        <location evidence="1">Cell membrane</location>
        <topology evidence="1">Multi-pass membrane protein</topology>
    </subcellularLocation>
</comment>
<dbReference type="EMBL" id="QVIG01000001">
    <property type="protein sequence ID" value="RGD57995.1"/>
    <property type="molecule type" value="Genomic_DNA"/>
</dbReference>
<evidence type="ECO:0000256" key="1">
    <source>
        <dbReference type="ARBA" id="ARBA00004651"/>
    </source>
</evidence>
<feature type="transmembrane region" description="Helical" evidence="7">
    <location>
        <begin position="217"/>
        <end position="241"/>
    </location>
</feature>
<evidence type="ECO:0000313" key="9">
    <source>
        <dbReference type="Proteomes" id="UP000263377"/>
    </source>
</evidence>
<comment type="caution">
    <text evidence="8">The sequence shown here is derived from an EMBL/GenBank/DDBJ whole genome shotgun (WGS) entry which is preliminary data.</text>
</comment>
<feature type="transmembrane region" description="Helical" evidence="7">
    <location>
        <begin position="145"/>
        <end position="163"/>
    </location>
</feature>
<keyword evidence="5 7" id="KW-1133">Transmembrane helix</keyword>
<name>A0A372ZS23_9ACTN</name>
<dbReference type="Proteomes" id="UP000263377">
    <property type="component" value="Unassembled WGS sequence"/>
</dbReference>
<keyword evidence="3" id="KW-1003">Cell membrane</keyword>
<dbReference type="GO" id="GO:0005886">
    <property type="term" value="C:plasma membrane"/>
    <property type="evidence" value="ECO:0007669"/>
    <property type="project" value="UniProtKB-SubCell"/>
</dbReference>
<feature type="transmembrane region" description="Helical" evidence="7">
    <location>
        <begin position="253"/>
        <end position="272"/>
    </location>
</feature>
<dbReference type="RefSeq" id="WP_117486674.1">
    <property type="nucleotide sequence ID" value="NZ_QVIG01000001.1"/>
</dbReference>
<keyword evidence="4 7" id="KW-0812">Transmembrane</keyword>
<dbReference type="InterPro" id="IPR011701">
    <property type="entry name" value="MFS"/>
</dbReference>
<protein>
    <recommendedName>
        <fullName evidence="10">MFS transporter</fullName>
    </recommendedName>
</protein>
<evidence type="ECO:0008006" key="10">
    <source>
        <dbReference type="Google" id="ProtNLM"/>
    </source>
</evidence>
<dbReference type="PANTHER" id="PTHR23517:SF2">
    <property type="entry name" value="MULTIDRUG RESISTANCE PROTEIN MDTH"/>
    <property type="match status" value="1"/>
</dbReference>
<evidence type="ECO:0000256" key="6">
    <source>
        <dbReference type="ARBA" id="ARBA00023136"/>
    </source>
</evidence>
<evidence type="ECO:0000256" key="2">
    <source>
        <dbReference type="ARBA" id="ARBA00022448"/>
    </source>
</evidence>
<keyword evidence="9" id="KW-1185">Reference proteome</keyword>
<dbReference type="PANTHER" id="PTHR23517">
    <property type="entry name" value="RESISTANCE PROTEIN MDTM, PUTATIVE-RELATED-RELATED"/>
    <property type="match status" value="1"/>
</dbReference>
<evidence type="ECO:0000256" key="3">
    <source>
        <dbReference type="ARBA" id="ARBA00022475"/>
    </source>
</evidence>
<keyword evidence="2" id="KW-0813">Transport</keyword>
<dbReference type="InterPro" id="IPR050171">
    <property type="entry name" value="MFS_Transporters"/>
</dbReference>
<organism evidence="8 9">
    <name type="scientific">Kitasatospora xanthocidica</name>
    <dbReference type="NCBI Taxonomy" id="83382"/>
    <lineage>
        <taxon>Bacteria</taxon>
        <taxon>Bacillati</taxon>
        <taxon>Actinomycetota</taxon>
        <taxon>Actinomycetes</taxon>
        <taxon>Kitasatosporales</taxon>
        <taxon>Streptomycetaceae</taxon>
        <taxon>Kitasatospora</taxon>
    </lineage>
</organism>
<gene>
    <name evidence="8" type="ORF">DR950_09535</name>
</gene>
<feature type="transmembrane region" description="Helical" evidence="7">
    <location>
        <begin position="365"/>
        <end position="386"/>
    </location>
</feature>
<keyword evidence="6 7" id="KW-0472">Membrane</keyword>
<dbReference type="GO" id="GO:0022857">
    <property type="term" value="F:transmembrane transporter activity"/>
    <property type="evidence" value="ECO:0007669"/>
    <property type="project" value="InterPro"/>
</dbReference>
<evidence type="ECO:0000256" key="5">
    <source>
        <dbReference type="ARBA" id="ARBA00022989"/>
    </source>
</evidence>
<evidence type="ECO:0000313" key="8">
    <source>
        <dbReference type="EMBL" id="RGD57995.1"/>
    </source>
</evidence>
<evidence type="ECO:0000256" key="4">
    <source>
        <dbReference type="ARBA" id="ARBA00022692"/>
    </source>
</evidence>
<dbReference type="Pfam" id="PF07690">
    <property type="entry name" value="MFS_1"/>
    <property type="match status" value="1"/>
</dbReference>
<dbReference type="SUPFAM" id="SSF103473">
    <property type="entry name" value="MFS general substrate transporter"/>
    <property type="match status" value="1"/>
</dbReference>
<dbReference type="AlphaFoldDB" id="A0A372ZS23"/>
<dbReference type="InterPro" id="IPR036259">
    <property type="entry name" value="MFS_trans_sf"/>
</dbReference>
<feature type="transmembrane region" description="Helical" evidence="7">
    <location>
        <begin position="284"/>
        <end position="305"/>
    </location>
</feature>
<sequence>MLARVAAAARVRPPERTGALLSATLVLSVGKGAFLATVMVYLLQIVGLTPLLATAGLTLWGAASAAVAVPTGLLVDRGRGRAVGSVAAVCAALLVPLSARVHTPWALLLVLCVAGGFDSAGNVVRRAMLAGAGGDSVKALAWARTVTNIGFALGALCSVRLLASRSPSAYETAYLLIGGGYLVMAACFATTSLGAGRRGSPSVRAPGVVGARSLRTGGALAAATGILTVHTTLLSTVLPLWVTRHASVPVSVLGWLVMLNSLIAVGGQLAVSRRAATREGALRCFRNSAVWTAGCCLLLGLVRFAPTGWQVVLLVAATIALTGGELLEAAGEWGLSAVLAAADEHGFYQSACVLGETTQGAAGPLLVAGLVTAAPVAGWIVLVAVLGAGRYIAGFTTPPPHQAIAIDS</sequence>